<sequence>MFGLLLKLLSSCISFQYPVYASYKALKSRDQDALVPWLVYWVVVSVVTTLETWFGFLFVWLPLYQFARFGFMLWLVMPQSQGANYVYYTYVEPTLTSHEQEIEALISTAKVKAKTSGLELLNTSVEYIKCIIATMVIGDKSADLKATDSGGPHGFQFESNQVCKLLPILEVFVITRPGVDSQSSRSVWRTVCQASAVWSRAVKTLESTEQPTHRSVGSSDWTLVQRLALGGPILD</sequence>
<dbReference type="EMBL" id="MU970120">
    <property type="protein sequence ID" value="KAK9320665.1"/>
    <property type="molecule type" value="Genomic_DNA"/>
</dbReference>
<organism evidence="1 2">
    <name type="scientific">Lipomyces orientalis</name>
    <dbReference type="NCBI Taxonomy" id="1233043"/>
    <lineage>
        <taxon>Eukaryota</taxon>
        <taxon>Fungi</taxon>
        <taxon>Dikarya</taxon>
        <taxon>Ascomycota</taxon>
        <taxon>Saccharomycotina</taxon>
        <taxon>Lipomycetes</taxon>
        <taxon>Lipomycetales</taxon>
        <taxon>Lipomycetaceae</taxon>
        <taxon>Lipomyces</taxon>
    </lineage>
</organism>
<protein>
    <submittedName>
        <fullName evidence="1">TB2/DP1, HVA22 family-domain-containing protein</fullName>
    </submittedName>
</protein>
<evidence type="ECO:0000313" key="1">
    <source>
        <dbReference type="EMBL" id="KAK9320665.1"/>
    </source>
</evidence>
<gene>
    <name evidence="1" type="ORF">V1517DRAFT_263920</name>
</gene>
<dbReference type="Proteomes" id="UP001489719">
    <property type="component" value="Unassembled WGS sequence"/>
</dbReference>
<evidence type="ECO:0000313" key="2">
    <source>
        <dbReference type="Proteomes" id="UP001489719"/>
    </source>
</evidence>
<accession>A0ACC3TI76</accession>
<proteinExistence type="predicted"/>
<reference evidence="2" key="1">
    <citation type="journal article" date="2024" name="Front. Bioeng. Biotechnol.">
        <title>Genome-scale model development and genomic sequencing of the oleaginous clade Lipomyces.</title>
        <authorList>
            <person name="Czajka J.J."/>
            <person name="Han Y."/>
            <person name="Kim J."/>
            <person name="Mondo S.J."/>
            <person name="Hofstad B.A."/>
            <person name="Robles A."/>
            <person name="Haridas S."/>
            <person name="Riley R."/>
            <person name="LaButti K."/>
            <person name="Pangilinan J."/>
            <person name="Andreopoulos W."/>
            <person name="Lipzen A."/>
            <person name="Yan J."/>
            <person name="Wang M."/>
            <person name="Ng V."/>
            <person name="Grigoriev I.V."/>
            <person name="Spatafora J.W."/>
            <person name="Magnuson J.K."/>
            <person name="Baker S.E."/>
            <person name="Pomraning K.R."/>
        </authorList>
    </citation>
    <scope>NUCLEOTIDE SEQUENCE [LARGE SCALE GENOMIC DNA]</scope>
    <source>
        <strain evidence="2">CBS 10300</strain>
    </source>
</reference>
<name>A0ACC3TI76_9ASCO</name>
<keyword evidence="2" id="KW-1185">Reference proteome</keyword>
<comment type="caution">
    <text evidence="1">The sequence shown here is derived from an EMBL/GenBank/DDBJ whole genome shotgun (WGS) entry which is preliminary data.</text>
</comment>